<accession>A0A4Z2F4F9</accession>
<evidence type="ECO:0000313" key="3">
    <source>
        <dbReference type="Proteomes" id="UP000314294"/>
    </source>
</evidence>
<reference evidence="2 3" key="1">
    <citation type="submission" date="2019-03" db="EMBL/GenBank/DDBJ databases">
        <title>First draft genome of Liparis tanakae, snailfish: a comprehensive survey of snailfish specific genes.</title>
        <authorList>
            <person name="Kim W."/>
            <person name="Song I."/>
            <person name="Jeong J.-H."/>
            <person name="Kim D."/>
            <person name="Kim S."/>
            <person name="Ryu S."/>
            <person name="Song J.Y."/>
            <person name="Lee S.K."/>
        </authorList>
    </citation>
    <scope>NUCLEOTIDE SEQUENCE [LARGE SCALE GENOMIC DNA]</scope>
    <source>
        <tissue evidence="2">Muscle</tissue>
    </source>
</reference>
<dbReference type="EMBL" id="SRLO01001744">
    <property type="protein sequence ID" value="TNN35584.1"/>
    <property type="molecule type" value="Genomic_DNA"/>
</dbReference>
<protein>
    <submittedName>
        <fullName evidence="2">Uncharacterized protein</fullName>
    </submittedName>
</protein>
<gene>
    <name evidence="2" type="ORF">EYF80_054245</name>
</gene>
<feature type="compositionally biased region" description="Polar residues" evidence="1">
    <location>
        <begin position="79"/>
        <end position="97"/>
    </location>
</feature>
<name>A0A4Z2F4F9_9TELE</name>
<feature type="region of interest" description="Disordered" evidence="1">
    <location>
        <begin position="49"/>
        <end position="110"/>
    </location>
</feature>
<dbReference type="AlphaFoldDB" id="A0A4Z2F4F9"/>
<sequence length="110" mass="12367">MSGVLPETSVLSLHLMEREQDQQREPGTWRLLSSQRRLEGPWIGQEVSAEERYVSSAETSPRLLRAGETFTAEPDGVTAPQQQPPANSRGTRQQESSVLYFDESNKHSLL</sequence>
<dbReference type="Proteomes" id="UP000314294">
    <property type="component" value="Unassembled WGS sequence"/>
</dbReference>
<comment type="caution">
    <text evidence="2">The sequence shown here is derived from an EMBL/GenBank/DDBJ whole genome shotgun (WGS) entry which is preliminary data.</text>
</comment>
<evidence type="ECO:0000313" key="2">
    <source>
        <dbReference type="EMBL" id="TNN35584.1"/>
    </source>
</evidence>
<keyword evidence="3" id="KW-1185">Reference proteome</keyword>
<evidence type="ECO:0000256" key="1">
    <source>
        <dbReference type="SAM" id="MobiDB-lite"/>
    </source>
</evidence>
<proteinExistence type="predicted"/>
<organism evidence="2 3">
    <name type="scientific">Liparis tanakae</name>
    <name type="common">Tanaka's snailfish</name>
    <dbReference type="NCBI Taxonomy" id="230148"/>
    <lineage>
        <taxon>Eukaryota</taxon>
        <taxon>Metazoa</taxon>
        <taxon>Chordata</taxon>
        <taxon>Craniata</taxon>
        <taxon>Vertebrata</taxon>
        <taxon>Euteleostomi</taxon>
        <taxon>Actinopterygii</taxon>
        <taxon>Neopterygii</taxon>
        <taxon>Teleostei</taxon>
        <taxon>Neoteleostei</taxon>
        <taxon>Acanthomorphata</taxon>
        <taxon>Eupercaria</taxon>
        <taxon>Perciformes</taxon>
        <taxon>Cottioidei</taxon>
        <taxon>Cottales</taxon>
        <taxon>Liparidae</taxon>
        <taxon>Liparis</taxon>
    </lineage>
</organism>